<keyword evidence="1 3" id="KW-0808">Transferase</keyword>
<dbReference type="EMBL" id="FOAT01000007">
    <property type="protein sequence ID" value="SEK88822.1"/>
    <property type="molecule type" value="Genomic_DNA"/>
</dbReference>
<dbReference type="OrthoDB" id="357176at2"/>
<feature type="domain" description="N-acetyltransferase" evidence="2">
    <location>
        <begin position="16"/>
        <end position="165"/>
    </location>
</feature>
<dbReference type="Pfam" id="PF00583">
    <property type="entry name" value="Acetyltransf_1"/>
    <property type="match status" value="1"/>
</dbReference>
<dbReference type="PANTHER" id="PTHR13947:SF37">
    <property type="entry name" value="LD18367P"/>
    <property type="match status" value="1"/>
</dbReference>
<evidence type="ECO:0000259" key="2">
    <source>
        <dbReference type="PROSITE" id="PS51186"/>
    </source>
</evidence>
<reference evidence="3 4" key="1">
    <citation type="submission" date="2016-10" db="EMBL/GenBank/DDBJ databases">
        <authorList>
            <person name="de Groot N.N."/>
        </authorList>
    </citation>
    <scope>NUCLEOTIDE SEQUENCE [LARGE SCALE GENOMIC DNA]</scope>
    <source>
        <strain evidence="3 4">KH2T6</strain>
    </source>
</reference>
<dbReference type="Gene3D" id="3.40.630.30">
    <property type="match status" value="1"/>
</dbReference>
<dbReference type="CDD" id="cd04301">
    <property type="entry name" value="NAT_SF"/>
    <property type="match status" value="1"/>
</dbReference>
<dbReference type="InterPro" id="IPR050769">
    <property type="entry name" value="NAT_camello-type"/>
</dbReference>
<evidence type="ECO:0000256" key="1">
    <source>
        <dbReference type="ARBA" id="ARBA00022679"/>
    </source>
</evidence>
<organism evidence="3 4">
    <name type="scientific">Ruminococcus albus</name>
    <dbReference type="NCBI Taxonomy" id="1264"/>
    <lineage>
        <taxon>Bacteria</taxon>
        <taxon>Bacillati</taxon>
        <taxon>Bacillota</taxon>
        <taxon>Clostridia</taxon>
        <taxon>Eubacteriales</taxon>
        <taxon>Oscillospiraceae</taxon>
        <taxon>Ruminococcus</taxon>
    </lineage>
</organism>
<sequence length="210" mass="24153">MAEIEIKTKDDNITLDEVNAVIEKSFTVAMKQEKMEFATVKFDKKEFQKLTEEAKLTCFVAMDGNKVVGTMTYTLVDWKRWYQNGKAPKLRYMAVLPEYSGRHIATNLAEAVKLYAQDQGYNLLFLSTPSKNKIAQKMYKKLGFSKLRYKIVSGHGVIEMGYWKNGCPYSEAKVKHEYFRSVLITFPLVQYISKIKLKFKRLIGGDKGGN</sequence>
<proteinExistence type="predicted"/>
<dbReference type="PANTHER" id="PTHR13947">
    <property type="entry name" value="GNAT FAMILY N-ACETYLTRANSFERASE"/>
    <property type="match status" value="1"/>
</dbReference>
<dbReference type="RefSeq" id="WP_074833083.1">
    <property type="nucleotide sequence ID" value="NZ_FOAT01000007.1"/>
</dbReference>
<gene>
    <name evidence="3" type="ORF">SAMN05216469_10751</name>
</gene>
<evidence type="ECO:0000313" key="3">
    <source>
        <dbReference type="EMBL" id="SEK88822.1"/>
    </source>
</evidence>
<accession>A0A1H7KPX9</accession>
<dbReference type="AlphaFoldDB" id="A0A1H7KPX9"/>
<dbReference type="SUPFAM" id="SSF55729">
    <property type="entry name" value="Acyl-CoA N-acyltransferases (Nat)"/>
    <property type="match status" value="1"/>
</dbReference>
<dbReference type="Proteomes" id="UP000186015">
    <property type="component" value="Unassembled WGS sequence"/>
</dbReference>
<name>A0A1H7KPX9_RUMAL</name>
<dbReference type="InterPro" id="IPR000182">
    <property type="entry name" value="GNAT_dom"/>
</dbReference>
<dbReference type="GO" id="GO:0008080">
    <property type="term" value="F:N-acetyltransferase activity"/>
    <property type="evidence" value="ECO:0007669"/>
    <property type="project" value="InterPro"/>
</dbReference>
<dbReference type="InterPro" id="IPR016181">
    <property type="entry name" value="Acyl_CoA_acyltransferase"/>
</dbReference>
<evidence type="ECO:0000313" key="4">
    <source>
        <dbReference type="Proteomes" id="UP000186015"/>
    </source>
</evidence>
<dbReference type="PROSITE" id="PS51186">
    <property type="entry name" value="GNAT"/>
    <property type="match status" value="1"/>
</dbReference>
<protein>
    <submittedName>
        <fullName evidence="3">Acetyltransferase (GNAT) family protein</fullName>
    </submittedName>
</protein>